<keyword evidence="1" id="KW-1185">Reference proteome</keyword>
<evidence type="ECO:0000313" key="1">
    <source>
        <dbReference type="Proteomes" id="UP000887565"/>
    </source>
</evidence>
<protein>
    <submittedName>
        <fullName evidence="2">Uncharacterized protein</fullName>
    </submittedName>
</protein>
<organism evidence="1 2">
    <name type="scientific">Romanomermis culicivorax</name>
    <name type="common">Nematode worm</name>
    <dbReference type="NCBI Taxonomy" id="13658"/>
    <lineage>
        <taxon>Eukaryota</taxon>
        <taxon>Metazoa</taxon>
        <taxon>Ecdysozoa</taxon>
        <taxon>Nematoda</taxon>
        <taxon>Enoplea</taxon>
        <taxon>Dorylaimia</taxon>
        <taxon>Mermithida</taxon>
        <taxon>Mermithoidea</taxon>
        <taxon>Mermithidae</taxon>
        <taxon>Romanomermis</taxon>
    </lineage>
</organism>
<name>A0A915HMX6_ROMCU</name>
<dbReference type="WBParaSite" id="nRc.2.0.1.t03039-RA">
    <property type="protein sequence ID" value="nRc.2.0.1.t03039-RA"/>
    <property type="gene ID" value="nRc.2.0.1.g03039"/>
</dbReference>
<proteinExistence type="predicted"/>
<evidence type="ECO:0000313" key="2">
    <source>
        <dbReference type="WBParaSite" id="nRc.2.0.1.t03039-RA"/>
    </source>
</evidence>
<accession>A0A915HMX6</accession>
<sequence length="98" mass="11412">MVASEEPKISKVSKPMMMHAIRESLPFFDSWWQHMEAGHQMKLKLMQEESNNAKVLQNLHVEAFNEQIKASKAKFAHYQERLRQIQGTFEPQFLAAAP</sequence>
<dbReference type="Proteomes" id="UP000887565">
    <property type="component" value="Unplaced"/>
</dbReference>
<reference evidence="2" key="1">
    <citation type="submission" date="2022-11" db="UniProtKB">
        <authorList>
            <consortium name="WormBaseParasite"/>
        </authorList>
    </citation>
    <scope>IDENTIFICATION</scope>
</reference>
<dbReference type="AlphaFoldDB" id="A0A915HMX6"/>